<proteinExistence type="predicted"/>
<evidence type="ECO:0000313" key="2">
    <source>
        <dbReference type="Proteomes" id="UP001066276"/>
    </source>
</evidence>
<dbReference type="Proteomes" id="UP001066276">
    <property type="component" value="Chromosome 9"/>
</dbReference>
<dbReference type="EMBL" id="JANPWB010000013">
    <property type="protein sequence ID" value="KAJ1108992.1"/>
    <property type="molecule type" value="Genomic_DNA"/>
</dbReference>
<sequence>MPRSRITDSLGGVAVFLGQCTARLVEVRRAAKCVVGRATLRVDCLAAMRALQGWSLPCLLFTGGSGGSGGTALGG</sequence>
<name>A0AAV7N388_PLEWA</name>
<accession>A0AAV7N388</accession>
<gene>
    <name evidence="1" type="ORF">NDU88_006362</name>
</gene>
<keyword evidence="2" id="KW-1185">Reference proteome</keyword>
<evidence type="ECO:0000313" key="1">
    <source>
        <dbReference type="EMBL" id="KAJ1108992.1"/>
    </source>
</evidence>
<dbReference type="AlphaFoldDB" id="A0AAV7N388"/>
<reference evidence="1" key="1">
    <citation type="journal article" date="2022" name="bioRxiv">
        <title>Sequencing and chromosome-scale assembly of the giantPleurodeles waltlgenome.</title>
        <authorList>
            <person name="Brown T."/>
            <person name="Elewa A."/>
            <person name="Iarovenko S."/>
            <person name="Subramanian E."/>
            <person name="Araus A.J."/>
            <person name="Petzold A."/>
            <person name="Susuki M."/>
            <person name="Suzuki K.-i.T."/>
            <person name="Hayashi T."/>
            <person name="Toyoda A."/>
            <person name="Oliveira C."/>
            <person name="Osipova E."/>
            <person name="Leigh N.D."/>
            <person name="Simon A."/>
            <person name="Yun M.H."/>
        </authorList>
    </citation>
    <scope>NUCLEOTIDE SEQUENCE</scope>
    <source>
        <strain evidence="1">20211129_DDA</strain>
        <tissue evidence="1">Liver</tissue>
    </source>
</reference>
<protein>
    <submittedName>
        <fullName evidence="1">Uncharacterized protein</fullName>
    </submittedName>
</protein>
<organism evidence="1 2">
    <name type="scientific">Pleurodeles waltl</name>
    <name type="common">Iberian ribbed newt</name>
    <dbReference type="NCBI Taxonomy" id="8319"/>
    <lineage>
        <taxon>Eukaryota</taxon>
        <taxon>Metazoa</taxon>
        <taxon>Chordata</taxon>
        <taxon>Craniata</taxon>
        <taxon>Vertebrata</taxon>
        <taxon>Euteleostomi</taxon>
        <taxon>Amphibia</taxon>
        <taxon>Batrachia</taxon>
        <taxon>Caudata</taxon>
        <taxon>Salamandroidea</taxon>
        <taxon>Salamandridae</taxon>
        <taxon>Pleurodelinae</taxon>
        <taxon>Pleurodeles</taxon>
    </lineage>
</organism>
<comment type="caution">
    <text evidence="1">The sequence shown here is derived from an EMBL/GenBank/DDBJ whole genome shotgun (WGS) entry which is preliminary data.</text>
</comment>